<evidence type="ECO:0008006" key="15">
    <source>
        <dbReference type="Google" id="ProtNLM"/>
    </source>
</evidence>
<dbReference type="InterPro" id="IPR012910">
    <property type="entry name" value="Plug_dom"/>
</dbReference>
<evidence type="ECO:0000256" key="6">
    <source>
        <dbReference type="ARBA" id="ARBA00023136"/>
    </source>
</evidence>
<sequence length="886" mass="99746">MIFSSRNNQFLITSALIGTLIFAQNTYSAPQKNHEDPKTDNTPDSPKDPLFHIQIRGFHDSVVKSLNNKRYSQQISDSISAQEIGKFPDKNVAEALQRITGISLSRVQGEGERIGVRGTTPEQNRTYLNGQYLASADWWISSLPSRGFNFTLLPADIVSSLEIYKTPQANQDEGSLGGAINIKTIDPLYAESGTGSITTQVQFNDLSKQYNPQFSAVYSWKNQPEDFAFLITLNHLQRSLRRDGLESWGWHERNFEQASNGQLAASTNPNATFENIWTPGGGGSAVFLQDRALTSLTSSITYQLDHNWALRAHLLHSELSADNSNQNFLWQPGKALDAQSPITDYEIRDNTLVYGELGHATSKPFNTSMEAIWRKAQIQTQSFHLDLKYTGPWWDAQYQVGYTLGQGGTSEDNTAQFSANTVYSFDTRTPKNIQTHYATSPLQADKWFISEARSDSQDGNDTAYFIQKDFSRTLTTPGLEKLSFGGKYKRHKRDFIRMRSNQGSLDGLATQLGTSLADYQAPFVDNFLQGIGNEQTLKRYSFANISALEKDFSALQFIQDEEKNSRFYIEEETLAGYSMLTLSGSSYSANLGLRLVKTWQQAKAYERIATLPDTTADYNWQTNTKSYTDLLPSVNLQVDLTESLISRFAVARVMSRAQFHHLMPSTNYNVTQAQGQGGNPDLDPYRATQYDVSLEWYFADAALASVAIFNKDVESFIEFKRQLELHEGVQMSIDRPINGNGGTIQGIELSYQQAIAYGFGIITNYTYVDGSRTSQLSGLKDWIPGTSKHSANLTAYYENNQLSIRLAYNYRTEFATGVGETKMDDYGQLDGNITYSLTDNLDLVFEFLNLGDETIYTYDRNEYAPTAVYRNGRRFYLGAQYRFSTH</sequence>
<gene>
    <name evidence="13" type="ORF">N482_16175</name>
</gene>
<evidence type="ECO:0000313" key="13">
    <source>
        <dbReference type="EMBL" id="KZN44727.1"/>
    </source>
</evidence>
<evidence type="ECO:0000256" key="9">
    <source>
        <dbReference type="RuleBase" id="RU003357"/>
    </source>
</evidence>
<reference evidence="13 14" key="1">
    <citation type="submission" date="2013-07" db="EMBL/GenBank/DDBJ databases">
        <title>Comparative Genomic and Metabolomic Analysis of Twelve Strains of Pseudoalteromonas luteoviolacea.</title>
        <authorList>
            <person name="Vynne N.G."/>
            <person name="Mansson M."/>
            <person name="Gram L."/>
        </authorList>
    </citation>
    <scope>NUCLEOTIDE SEQUENCE [LARGE SCALE GENOMIC DNA]</scope>
    <source>
        <strain evidence="13 14">NCIMB 1942</strain>
    </source>
</reference>
<dbReference type="Pfam" id="PF07715">
    <property type="entry name" value="Plug"/>
    <property type="match status" value="1"/>
</dbReference>
<evidence type="ECO:0000313" key="14">
    <source>
        <dbReference type="Proteomes" id="UP000076587"/>
    </source>
</evidence>
<dbReference type="GO" id="GO:0009279">
    <property type="term" value="C:cell outer membrane"/>
    <property type="evidence" value="ECO:0007669"/>
    <property type="project" value="UniProtKB-SubCell"/>
</dbReference>
<comment type="subcellular location">
    <subcellularLocation>
        <location evidence="1 8">Cell outer membrane</location>
        <topology evidence="1 8">Multi-pass membrane protein</topology>
    </subcellularLocation>
</comment>
<dbReference type="NCBIfam" id="TIGR01782">
    <property type="entry name" value="TonB-Xanth-Caul"/>
    <property type="match status" value="1"/>
</dbReference>
<organism evidence="13 14">
    <name type="scientific">Pseudoalteromonas luteoviolacea NCIMB 1942</name>
    <dbReference type="NCBI Taxonomy" id="1365253"/>
    <lineage>
        <taxon>Bacteria</taxon>
        <taxon>Pseudomonadati</taxon>
        <taxon>Pseudomonadota</taxon>
        <taxon>Gammaproteobacteria</taxon>
        <taxon>Alteromonadales</taxon>
        <taxon>Pseudoalteromonadaceae</taxon>
        <taxon>Pseudoalteromonas</taxon>
    </lineage>
</organism>
<dbReference type="InterPro" id="IPR037066">
    <property type="entry name" value="Plug_dom_sf"/>
</dbReference>
<keyword evidence="4 8" id="KW-0812">Transmembrane</keyword>
<dbReference type="PROSITE" id="PS52016">
    <property type="entry name" value="TONB_DEPENDENT_REC_3"/>
    <property type="match status" value="1"/>
</dbReference>
<dbReference type="PANTHER" id="PTHR40980">
    <property type="entry name" value="PLUG DOMAIN-CONTAINING PROTEIN"/>
    <property type="match status" value="1"/>
</dbReference>
<feature type="domain" description="TonB-dependent receptor-like beta-barrel" evidence="11">
    <location>
        <begin position="384"/>
        <end position="850"/>
    </location>
</feature>
<evidence type="ECO:0000256" key="10">
    <source>
        <dbReference type="SAM" id="MobiDB-lite"/>
    </source>
</evidence>
<dbReference type="InterPro" id="IPR000531">
    <property type="entry name" value="Beta-barrel_TonB"/>
</dbReference>
<dbReference type="Gene3D" id="2.40.170.20">
    <property type="entry name" value="TonB-dependent receptor, beta-barrel domain"/>
    <property type="match status" value="1"/>
</dbReference>
<evidence type="ECO:0000256" key="5">
    <source>
        <dbReference type="ARBA" id="ARBA00023077"/>
    </source>
</evidence>
<proteinExistence type="inferred from homology"/>
<evidence type="ECO:0000256" key="2">
    <source>
        <dbReference type="ARBA" id="ARBA00022448"/>
    </source>
</evidence>
<dbReference type="InterPro" id="IPR039426">
    <property type="entry name" value="TonB-dep_rcpt-like"/>
</dbReference>
<evidence type="ECO:0000256" key="8">
    <source>
        <dbReference type="PROSITE-ProRule" id="PRU01360"/>
    </source>
</evidence>
<keyword evidence="7 8" id="KW-0998">Cell outer membrane</keyword>
<dbReference type="OrthoDB" id="8727862at2"/>
<feature type="domain" description="TonB-dependent receptor plug" evidence="12">
    <location>
        <begin position="70"/>
        <end position="179"/>
    </location>
</feature>
<dbReference type="PATRIC" id="fig|1365253.3.peg.3970"/>
<comment type="caution">
    <text evidence="13">The sequence shown here is derived from an EMBL/GenBank/DDBJ whole genome shotgun (WGS) entry which is preliminary data.</text>
</comment>
<accession>A0A166ZW29</accession>
<keyword evidence="3 8" id="KW-1134">Transmembrane beta strand</keyword>
<evidence type="ECO:0000256" key="3">
    <source>
        <dbReference type="ARBA" id="ARBA00022452"/>
    </source>
</evidence>
<keyword evidence="2 8" id="KW-0813">Transport</keyword>
<dbReference type="Pfam" id="PF00593">
    <property type="entry name" value="TonB_dep_Rec_b-barrel"/>
    <property type="match status" value="1"/>
</dbReference>
<feature type="region of interest" description="Disordered" evidence="10">
    <location>
        <begin position="29"/>
        <end position="48"/>
    </location>
</feature>
<comment type="similarity">
    <text evidence="8 9">Belongs to the TonB-dependent receptor family.</text>
</comment>
<dbReference type="CDD" id="cd01347">
    <property type="entry name" value="ligand_gated_channel"/>
    <property type="match status" value="1"/>
</dbReference>
<name>A0A166ZW29_9GAMM</name>
<dbReference type="InterPro" id="IPR036942">
    <property type="entry name" value="Beta-barrel_TonB_sf"/>
</dbReference>
<protein>
    <recommendedName>
        <fullName evidence="15">TonB-denpendent receptor</fullName>
    </recommendedName>
</protein>
<dbReference type="Proteomes" id="UP000076587">
    <property type="component" value="Unassembled WGS sequence"/>
</dbReference>
<dbReference type="InterPro" id="IPR010104">
    <property type="entry name" value="TonB_rcpt_bac"/>
</dbReference>
<dbReference type="PANTHER" id="PTHR40980:SF3">
    <property type="entry name" value="TONB-DEPENDENT RECEPTOR-LIKE BETA-BARREL DOMAIN-CONTAINING PROTEIN"/>
    <property type="match status" value="1"/>
</dbReference>
<dbReference type="EMBL" id="AUXT01000188">
    <property type="protein sequence ID" value="KZN44727.1"/>
    <property type="molecule type" value="Genomic_DNA"/>
</dbReference>
<dbReference type="RefSeq" id="WP_063378369.1">
    <property type="nucleotide sequence ID" value="NZ_AUXT01000188.1"/>
</dbReference>
<evidence type="ECO:0000256" key="7">
    <source>
        <dbReference type="ARBA" id="ARBA00023237"/>
    </source>
</evidence>
<keyword evidence="6 8" id="KW-0472">Membrane</keyword>
<evidence type="ECO:0000256" key="4">
    <source>
        <dbReference type="ARBA" id="ARBA00022692"/>
    </source>
</evidence>
<dbReference type="Gene3D" id="2.170.130.10">
    <property type="entry name" value="TonB-dependent receptor, plug domain"/>
    <property type="match status" value="1"/>
</dbReference>
<dbReference type="AlphaFoldDB" id="A0A166ZW29"/>
<dbReference type="SUPFAM" id="SSF56935">
    <property type="entry name" value="Porins"/>
    <property type="match status" value="1"/>
</dbReference>
<evidence type="ECO:0000259" key="12">
    <source>
        <dbReference type="Pfam" id="PF07715"/>
    </source>
</evidence>
<feature type="compositionally biased region" description="Basic and acidic residues" evidence="10">
    <location>
        <begin position="32"/>
        <end position="48"/>
    </location>
</feature>
<keyword evidence="5 9" id="KW-0798">TonB box</keyword>
<evidence type="ECO:0000259" key="11">
    <source>
        <dbReference type="Pfam" id="PF00593"/>
    </source>
</evidence>
<evidence type="ECO:0000256" key="1">
    <source>
        <dbReference type="ARBA" id="ARBA00004571"/>
    </source>
</evidence>